<feature type="transmembrane region" description="Helical" evidence="8">
    <location>
        <begin position="175"/>
        <end position="198"/>
    </location>
</feature>
<reference evidence="9 10" key="1">
    <citation type="submission" date="2013-11" db="EMBL/GenBank/DDBJ databases">
        <title>Genomic analysis of Pelistega sp. HM-7.</title>
        <authorList>
            <person name="Kumbhare S.V."/>
            <person name="Shetty S.A."/>
            <person name="Sharma O."/>
            <person name="Dhotre D.P."/>
        </authorList>
    </citation>
    <scope>NUCLEOTIDE SEQUENCE [LARGE SCALE GENOMIC DNA]</scope>
    <source>
        <strain evidence="9 10">HM-7</strain>
    </source>
</reference>
<dbReference type="PANTHER" id="PTHR36838:SF4">
    <property type="entry name" value="AUXIN EFFLUX CARRIER FAMILY PROTEIN"/>
    <property type="match status" value="1"/>
</dbReference>
<dbReference type="Gene3D" id="1.20.1530.20">
    <property type="match status" value="1"/>
</dbReference>
<evidence type="ECO:0000313" key="10">
    <source>
        <dbReference type="Proteomes" id="UP000018766"/>
    </source>
</evidence>
<feature type="transmembrane region" description="Helical" evidence="8">
    <location>
        <begin position="132"/>
        <end position="154"/>
    </location>
</feature>
<name>V8G2U4_9BURK</name>
<evidence type="ECO:0000256" key="7">
    <source>
        <dbReference type="ARBA" id="ARBA00023136"/>
    </source>
</evidence>
<comment type="caution">
    <text evidence="9">The sequence shown here is derived from an EMBL/GenBank/DDBJ whole genome shotgun (WGS) entry which is preliminary data.</text>
</comment>
<feature type="transmembrane region" description="Helical" evidence="8">
    <location>
        <begin position="73"/>
        <end position="92"/>
    </location>
</feature>
<dbReference type="GO" id="GO:0005886">
    <property type="term" value="C:plasma membrane"/>
    <property type="evidence" value="ECO:0007669"/>
    <property type="project" value="UniProtKB-SubCell"/>
</dbReference>
<organism evidence="9 10">
    <name type="scientific">Pelistega indica</name>
    <dbReference type="NCBI Taxonomy" id="1414851"/>
    <lineage>
        <taxon>Bacteria</taxon>
        <taxon>Pseudomonadati</taxon>
        <taxon>Pseudomonadota</taxon>
        <taxon>Betaproteobacteria</taxon>
        <taxon>Burkholderiales</taxon>
        <taxon>Alcaligenaceae</taxon>
        <taxon>Pelistega</taxon>
    </lineage>
</organism>
<feature type="transmembrane region" description="Helical" evidence="8">
    <location>
        <begin position="261"/>
        <end position="281"/>
    </location>
</feature>
<feature type="transmembrane region" description="Helical" evidence="8">
    <location>
        <begin position="50"/>
        <end position="67"/>
    </location>
</feature>
<dbReference type="AlphaFoldDB" id="V8G2U4"/>
<keyword evidence="7 8" id="KW-0472">Membrane</keyword>
<keyword evidence="6 8" id="KW-1133">Transmembrane helix</keyword>
<dbReference type="PANTHER" id="PTHR36838">
    <property type="entry name" value="AUXIN EFFLUX CARRIER FAMILY PROTEIN"/>
    <property type="match status" value="1"/>
</dbReference>
<keyword evidence="3" id="KW-0813">Transport</keyword>
<feature type="transmembrane region" description="Helical" evidence="8">
    <location>
        <begin position="293"/>
        <end position="313"/>
    </location>
</feature>
<feature type="transmembrane region" description="Helical" evidence="8">
    <location>
        <begin position="6"/>
        <end position="29"/>
    </location>
</feature>
<dbReference type="InterPro" id="IPR038770">
    <property type="entry name" value="Na+/solute_symporter_sf"/>
</dbReference>
<dbReference type="Pfam" id="PF03547">
    <property type="entry name" value="Mem_trans"/>
    <property type="match status" value="1"/>
</dbReference>
<dbReference type="GO" id="GO:0055085">
    <property type="term" value="P:transmembrane transport"/>
    <property type="evidence" value="ECO:0007669"/>
    <property type="project" value="InterPro"/>
</dbReference>
<keyword evidence="10" id="KW-1185">Reference proteome</keyword>
<accession>V8G2U4</accession>
<dbReference type="Proteomes" id="UP000018766">
    <property type="component" value="Unassembled WGS sequence"/>
</dbReference>
<dbReference type="EMBL" id="AYSV01000087">
    <property type="protein sequence ID" value="ETD70760.1"/>
    <property type="molecule type" value="Genomic_DNA"/>
</dbReference>
<dbReference type="OrthoDB" id="3435874at2"/>
<keyword evidence="4" id="KW-1003">Cell membrane</keyword>
<evidence type="ECO:0000256" key="4">
    <source>
        <dbReference type="ARBA" id="ARBA00022475"/>
    </source>
</evidence>
<dbReference type="InterPro" id="IPR004776">
    <property type="entry name" value="Mem_transp_PIN-like"/>
</dbReference>
<proteinExistence type="inferred from homology"/>
<evidence type="ECO:0000313" key="9">
    <source>
        <dbReference type="EMBL" id="ETD70760.1"/>
    </source>
</evidence>
<evidence type="ECO:0000256" key="8">
    <source>
        <dbReference type="SAM" id="Phobius"/>
    </source>
</evidence>
<evidence type="ECO:0000256" key="1">
    <source>
        <dbReference type="ARBA" id="ARBA00004651"/>
    </source>
</evidence>
<sequence length="319" mass="34213">MFSDFLDALVFGLSVTLPSMLLLFLGWYVNKSHQVDAKFCDQASKIVFRYSMPALLFFSIYSNHSPFLEQLNLIFSGIVASLILFIGAEFFARRYVANPKDRGVFVQGVFRSNTMIMGLAFVSSAYGAQGVAIGAIFGGAMTLLFNVLAVLTLSRSDGNNQRLSASFVMKQILKNPLILAILAALLCKTIPIPISPLLEETGSYLSRLALPLALICAGATLDVRSMFKMVDIALWASIGRLLFAPLVTVLVAFFFGLEGVSMGVIFLMTATPVAAASYVMAKAMGANDVAAANIIGITTVGAMPVAALGVVALRMMGWM</sequence>
<comment type="similarity">
    <text evidence="2">Belongs to the auxin efflux carrier (TC 2.A.69) family.</text>
</comment>
<dbReference type="RefSeq" id="WP_023951219.1">
    <property type="nucleotide sequence ID" value="NZ_AYSV01000087.1"/>
</dbReference>
<evidence type="ECO:0000256" key="5">
    <source>
        <dbReference type="ARBA" id="ARBA00022692"/>
    </source>
</evidence>
<comment type="subcellular location">
    <subcellularLocation>
        <location evidence="1">Cell membrane</location>
        <topology evidence="1">Multi-pass membrane protein</topology>
    </subcellularLocation>
</comment>
<feature type="transmembrane region" description="Helical" evidence="8">
    <location>
        <begin position="104"/>
        <end position="126"/>
    </location>
</feature>
<evidence type="ECO:0000256" key="6">
    <source>
        <dbReference type="ARBA" id="ARBA00022989"/>
    </source>
</evidence>
<evidence type="ECO:0000256" key="2">
    <source>
        <dbReference type="ARBA" id="ARBA00010145"/>
    </source>
</evidence>
<evidence type="ECO:0000256" key="3">
    <source>
        <dbReference type="ARBA" id="ARBA00022448"/>
    </source>
</evidence>
<keyword evidence="5 8" id="KW-0812">Transmembrane</keyword>
<dbReference type="PATRIC" id="fig|1414851.3.peg.1489"/>
<gene>
    <name evidence="9" type="ORF">V757_07230</name>
</gene>
<protein>
    <submittedName>
        <fullName evidence="9">Malonate transporter</fullName>
    </submittedName>
</protein>
<feature type="transmembrane region" description="Helical" evidence="8">
    <location>
        <begin position="233"/>
        <end position="255"/>
    </location>
</feature>